<dbReference type="PANTHER" id="PTHR47336">
    <property type="entry name" value="TRANSCRIPTION FACTOR HMS1-RELATED"/>
    <property type="match status" value="1"/>
</dbReference>
<evidence type="ECO:0000256" key="1">
    <source>
        <dbReference type="SAM" id="MobiDB-lite"/>
    </source>
</evidence>
<reference evidence="3" key="1">
    <citation type="submission" date="2014-03" db="EMBL/GenBank/DDBJ databases">
        <authorList>
            <person name="Casaregola S."/>
        </authorList>
    </citation>
    <scope>NUCLEOTIDE SEQUENCE [LARGE SCALE GENOMIC DNA]</scope>
    <source>
        <strain evidence="3">CLIB 918</strain>
    </source>
</reference>
<dbReference type="GO" id="GO:0032933">
    <property type="term" value="P:SREBP signaling pathway"/>
    <property type="evidence" value="ECO:0007669"/>
    <property type="project" value="InterPro"/>
</dbReference>
<gene>
    <name evidence="3" type="ORF">BN980_GECA04s04014g</name>
</gene>
<feature type="compositionally biased region" description="Polar residues" evidence="1">
    <location>
        <begin position="147"/>
        <end position="164"/>
    </location>
</feature>
<dbReference type="InterPro" id="IPR036638">
    <property type="entry name" value="HLH_DNA-bd_sf"/>
</dbReference>
<dbReference type="CDD" id="cd11399">
    <property type="entry name" value="bHLHzip_scHMS1_like"/>
    <property type="match status" value="1"/>
</dbReference>
<feature type="region of interest" description="Disordered" evidence="1">
    <location>
        <begin position="189"/>
        <end position="239"/>
    </location>
</feature>
<comment type="caution">
    <text evidence="3">The sequence shown here is derived from an EMBL/GenBank/DDBJ whole genome shotgun (WGS) entry which is preliminary data.</text>
</comment>
<dbReference type="InterPro" id="IPR052099">
    <property type="entry name" value="Regulatory_TF_Diverse"/>
</dbReference>
<protein>
    <submittedName>
        <fullName evidence="3">Similar to Saccharomyces cerevisiae YOR032C HMS1 Basic helix-loop-helix (BHLH) protein with similarity to myc-family transcription factors</fullName>
    </submittedName>
</protein>
<dbReference type="Gene3D" id="4.10.280.10">
    <property type="entry name" value="Helix-loop-helix DNA-binding domain"/>
    <property type="match status" value="1"/>
</dbReference>
<evidence type="ECO:0000259" key="2">
    <source>
        <dbReference type="PROSITE" id="PS50888"/>
    </source>
</evidence>
<dbReference type="InterPro" id="IPR011598">
    <property type="entry name" value="bHLH_dom"/>
</dbReference>
<dbReference type="STRING" id="1173061.A0A0J9X782"/>
<dbReference type="Pfam" id="PF00010">
    <property type="entry name" value="HLH"/>
    <property type="match status" value="1"/>
</dbReference>
<dbReference type="GO" id="GO:0046983">
    <property type="term" value="F:protein dimerization activity"/>
    <property type="evidence" value="ECO:0007669"/>
    <property type="project" value="InterPro"/>
</dbReference>
<dbReference type="Pfam" id="PF09427">
    <property type="entry name" value="DUF2014"/>
    <property type="match status" value="1"/>
</dbReference>
<keyword evidence="4" id="KW-1185">Reference proteome</keyword>
<dbReference type="EMBL" id="CCBN010000004">
    <property type="protein sequence ID" value="CDO53081.1"/>
    <property type="molecule type" value="Genomic_DNA"/>
</dbReference>
<feature type="compositionally biased region" description="Basic residues" evidence="1">
    <location>
        <begin position="201"/>
        <end position="213"/>
    </location>
</feature>
<proteinExistence type="predicted"/>
<evidence type="ECO:0000313" key="3">
    <source>
        <dbReference type="EMBL" id="CDO53081.1"/>
    </source>
</evidence>
<evidence type="ECO:0000313" key="4">
    <source>
        <dbReference type="Proteomes" id="UP000242525"/>
    </source>
</evidence>
<feature type="region of interest" description="Disordered" evidence="1">
    <location>
        <begin position="144"/>
        <end position="164"/>
    </location>
</feature>
<feature type="region of interest" description="Disordered" evidence="1">
    <location>
        <begin position="321"/>
        <end position="350"/>
    </location>
</feature>
<name>A0A0J9X782_GEOCN</name>
<feature type="compositionally biased region" description="Low complexity" evidence="1">
    <location>
        <begin position="330"/>
        <end position="350"/>
    </location>
</feature>
<sequence length="942" mass="103926">MDDSTIPFDFDDCNAFLNSLDDNTSASTVKYQKGFNQATTMNDFNAWDINDNNNATTLAQTNFIVNPNDIDPSSFFANNINFYNNDSSSNSPISSPSITSDSDSSNTLTDAFLFNNNTIDSVMAFPNSIDASHINQTAYPITPPYPSANSFDPETSPNDLADTFNYSAISSPQLPVKSEPISPEFQHQVATDPLVTDSKKRLPKQPKKSKASKKSPSQKLGADTKSNKVTKPKKEKTSHNMIEKRYRTNINDKILALRDCVPSLRCIVTGGPKGEEDLEGLSPASKLNKATVLTKATEYILHLQKRNAELMKNLAELRHGPGSMPDSCIDSNSSPLLTSSPTSSDSSSPVMSNMVAQAYPTNNSGNFTSKAMMLSMAGLLGAGLVNDNNLQGLSALPVFAFLPTSTIDVSSVLFSFKVMLILGTLLYLLSPSLFDSPPSKDQKQQTMSVSDDSEVEQSLRDLRRQAWVANSRTLSLPSEAISSQIFSFFQSIAQCFTLNMMGSDGYDILGRAFNSETLASQRVSLSRAIEAQLCGGDASITRSRLFFTFIKSFMLPPTASRYLSQAVHINILCNGHSFIKLLVPYITQYFLMQARKTLKHETPSDEHRTPSYIRAFLFSSKQESSPDTYQRLYNVAFGLPISNRCSTGSMDEGYLSIVTDKSLRSVGDVVAALYTNSLVHEVLVSVLEKNEIDFRKLELCSDLAPPCSVVGRRVAIVESLLLGPKDASYAKKAMDMLKEELEQQAWVSHKLNGDSNTILPTVQEQPLVQDELEEELSDSSSIMSDYTVMSESETDSLSTEREEEFTFLSSAVKTNTTPFAVSQDSRLGIRCSLILCYLERNMNAHAFQLVQNVEINKLENICLLGFVAMWKVLCEMHERKYTANRHKLEDLSAVARVWLGGNAGTKEGISLGRLRDLVGESVKINKFFGGYDNEMDEGYGTQ</sequence>
<dbReference type="SMART" id="SM00353">
    <property type="entry name" value="HLH"/>
    <property type="match status" value="1"/>
</dbReference>
<dbReference type="InterPro" id="IPR019006">
    <property type="entry name" value="Sre1_C"/>
</dbReference>
<dbReference type="SUPFAM" id="SSF47459">
    <property type="entry name" value="HLH, helix-loop-helix DNA-binding domain"/>
    <property type="match status" value="1"/>
</dbReference>
<accession>A0A0J9X782</accession>
<dbReference type="PANTHER" id="PTHR47336:SF2">
    <property type="entry name" value="TRANSCRIPTION FACTOR HMS1-RELATED"/>
    <property type="match status" value="1"/>
</dbReference>
<dbReference type="PROSITE" id="PS50888">
    <property type="entry name" value="BHLH"/>
    <property type="match status" value="1"/>
</dbReference>
<dbReference type="OrthoDB" id="2133190at2759"/>
<dbReference type="GO" id="GO:0045944">
    <property type="term" value="P:positive regulation of transcription by RNA polymerase II"/>
    <property type="evidence" value="ECO:0007669"/>
    <property type="project" value="InterPro"/>
</dbReference>
<organism evidence="3 4">
    <name type="scientific">Geotrichum candidum</name>
    <name type="common">Oospora lactis</name>
    <name type="synonym">Dipodascus geotrichum</name>
    <dbReference type="NCBI Taxonomy" id="1173061"/>
    <lineage>
        <taxon>Eukaryota</taxon>
        <taxon>Fungi</taxon>
        <taxon>Dikarya</taxon>
        <taxon>Ascomycota</taxon>
        <taxon>Saccharomycotina</taxon>
        <taxon>Dipodascomycetes</taxon>
        <taxon>Dipodascales</taxon>
        <taxon>Dipodascaceae</taxon>
        <taxon>Geotrichum</taxon>
    </lineage>
</organism>
<feature type="domain" description="BHLH" evidence="2">
    <location>
        <begin position="234"/>
        <end position="303"/>
    </location>
</feature>
<dbReference type="AlphaFoldDB" id="A0A0J9X782"/>
<dbReference type="Proteomes" id="UP000242525">
    <property type="component" value="Unassembled WGS sequence"/>
</dbReference>